<dbReference type="InterPro" id="IPR016024">
    <property type="entry name" value="ARM-type_fold"/>
</dbReference>
<reference evidence="2" key="1">
    <citation type="journal article" date="2013" name="Genome Announc.">
        <title>Draft genome sequence of Pseudozyma brasiliensis sp. nov. strain GHG001, a high producer of endo-1,4-xylanase isolated from an insect pest of sugarcane.</title>
        <authorList>
            <person name="Oliveira J.V.D.C."/>
            <person name="dos Santos R.A.C."/>
            <person name="Borges T.A."/>
            <person name="Riano-Pachon D.M."/>
            <person name="Goldman G.H."/>
        </authorList>
    </citation>
    <scope>NUCLEOTIDE SEQUENCE [LARGE SCALE GENOMIC DNA]</scope>
    <source>
        <strain evidence="2">GHG001</strain>
    </source>
</reference>
<dbReference type="SUPFAM" id="SSF48371">
    <property type="entry name" value="ARM repeat"/>
    <property type="match status" value="1"/>
</dbReference>
<dbReference type="eggNOG" id="ENOG502T02Z">
    <property type="taxonomic scope" value="Eukaryota"/>
</dbReference>
<gene>
    <name evidence="1" type="ORF">PSEUBRA_SCAF2g03057</name>
</gene>
<dbReference type="Gene3D" id="1.25.10.10">
    <property type="entry name" value="Leucine-rich Repeat Variant"/>
    <property type="match status" value="1"/>
</dbReference>
<dbReference type="GeneID" id="27420126"/>
<dbReference type="HOGENOM" id="CLU_877514_0_0_1"/>
<dbReference type="PANTHER" id="PTHR13366">
    <property type="entry name" value="MALARIA ANTIGEN-RELATED"/>
    <property type="match status" value="1"/>
</dbReference>
<dbReference type="InterPro" id="IPR011989">
    <property type="entry name" value="ARM-like"/>
</dbReference>
<accession>V5GPQ4</accession>
<dbReference type="OrthoDB" id="2553858at2759"/>
<dbReference type="EMBL" id="KI545862">
    <property type="protein sequence ID" value="EST07942.1"/>
    <property type="molecule type" value="Genomic_DNA"/>
</dbReference>
<dbReference type="Proteomes" id="UP000019377">
    <property type="component" value="Unassembled WGS sequence"/>
</dbReference>
<dbReference type="InterPro" id="IPR052107">
    <property type="entry name" value="HEAT6"/>
</dbReference>
<proteinExistence type="predicted"/>
<keyword evidence="2" id="KW-1185">Reference proteome</keyword>
<protein>
    <submittedName>
        <fullName evidence="1">Uncharacterized protein</fullName>
    </submittedName>
</protein>
<dbReference type="AlphaFoldDB" id="V5GPQ4"/>
<organism evidence="1 2">
    <name type="scientific">Kalmanozyma brasiliensis (strain GHG001)</name>
    <name type="common">Yeast</name>
    <name type="synonym">Pseudozyma brasiliensis</name>
    <dbReference type="NCBI Taxonomy" id="1365824"/>
    <lineage>
        <taxon>Eukaryota</taxon>
        <taxon>Fungi</taxon>
        <taxon>Dikarya</taxon>
        <taxon>Basidiomycota</taxon>
        <taxon>Ustilaginomycotina</taxon>
        <taxon>Ustilaginomycetes</taxon>
        <taxon>Ustilaginales</taxon>
        <taxon>Ustilaginaceae</taxon>
        <taxon>Kalmanozyma</taxon>
    </lineage>
</organism>
<name>V5GPQ4_KALBG</name>
<dbReference type="PANTHER" id="PTHR13366:SF0">
    <property type="entry name" value="HEAT REPEAT-CONTAINING PROTEIN 6"/>
    <property type="match status" value="1"/>
</dbReference>
<sequence length="317" mass="33711">MLGTVADLRGALSRSGVLDAERSTSILDYVKRHCADSDEAIRAAGVRVLGLLVLPADSAHIDTHQQQICDVLDDVLWGNPDKVSGGALHDSSSLVRQRASWAFSNAMEARLRAKAPLIEADWTKYARYCLAAAKDIEGVAVSAYRTSGTLLALLDLAFASKEGCFSLGRSLLEQLCRVLGTTSKPPKSKWNAASALDRALASSVVMTHSLGSSASADGLVDKIVDSLCGSLTAKVFKIRVSAANALVSLCLDADKTPSQTSSSLRLEMLGEQRARKIRTVAMARLAELGEPATSKEAALYVDELKRLLGTVVDTIPV</sequence>
<evidence type="ECO:0000313" key="1">
    <source>
        <dbReference type="EMBL" id="EST07942.1"/>
    </source>
</evidence>
<evidence type="ECO:0000313" key="2">
    <source>
        <dbReference type="Proteomes" id="UP000019377"/>
    </source>
</evidence>